<dbReference type="InterPro" id="IPR036477">
    <property type="entry name" value="Formyl_transf_N_sf"/>
</dbReference>
<dbReference type="InterPro" id="IPR004607">
    <property type="entry name" value="GART"/>
</dbReference>
<dbReference type="FunFam" id="3.40.50.170:FF:000009">
    <property type="entry name" value="Phosphoribosylglycinamide formyltransferase (Eurofung)"/>
    <property type="match status" value="1"/>
</dbReference>
<evidence type="ECO:0000256" key="8">
    <source>
        <dbReference type="ARBA" id="ARBA00041682"/>
    </source>
</evidence>
<dbReference type="InterPro" id="IPR001555">
    <property type="entry name" value="GART_AS"/>
</dbReference>
<comment type="catalytic activity">
    <reaction evidence="9">
        <text>N(1)-(5-phospho-beta-D-ribosyl)glycinamide + (6R)-10-formyltetrahydrofolate = N(2)-formyl-N(1)-(5-phospho-beta-D-ribosyl)glycinamide + (6S)-5,6,7,8-tetrahydrofolate + H(+)</text>
        <dbReference type="Rhea" id="RHEA:15053"/>
        <dbReference type="ChEBI" id="CHEBI:15378"/>
        <dbReference type="ChEBI" id="CHEBI:57453"/>
        <dbReference type="ChEBI" id="CHEBI:143788"/>
        <dbReference type="ChEBI" id="CHEBI:147286"/>
        <dbReference type="ChEBI" id="CHEBI:195366"/>
        <dbReference type="EC" id="2.1.2.2"/>
    </reaction>
</comment>
<evidence type="ECO:0000256" key="4">
    <source>
        <dbReference type="ARBA" id="ARBA00022679"/>
    </source>
</evidence>
<accession>A0AAV9X3N6</accession>
<dbReference type="Gene3D" id="3.40.50.170">
    <property type="entry name" value="Formyl transferase, N-terminal domain"/>
    <property type="match status" value="1"/>
</dbReference>
<reference evidence="11 12" key="1">
    <citation type="submission" date="2019-10" db="EMBL/GenBank/DDBJ databases">
        <authorList>
            <person name="Palmer J.M."/>
        </authorList>
    </citation>
    <scope>NUCLEOTIDE SEQUENCE [LARGE SCALE GENOMIC DNA]</scope>
    <source>
        <strain evidence="11 12">TWF694</strain>
    </source>
</reference>
<dbReference type="Pfam" id="PF00551">
    <property type="entry name" value="Formyl_trans_N"/>
    <property type="match status" value="1"/>
</dbReference>
<dbReference type="GO" id="GO:0004644">
    <property type="term" value="F:phosphoribosylglycinamide formyltransferase activity"/>
    <property type="evidence" value="ECO:0007669"/>
    <property type="project" value="UniProtKB-EC"/>
</dbReference>
<protein>
    <recommendedName>
        <fullName evidence="3">Phosphoribosylglycinamide formyltransferase</fullName>
        <ecNumber evidence="2">2.1.2.2</ecNumber>
    </recommendedName>
    <alternativeName>
        <fullName evidence="8">5'-phosphoribosylglycinamide transformylase</fullName>
    </alternativeName>
    <alternativeName>
        <fullName evidence="7">GAR transformylase</fullName>
    </alternativeName>
</protein>
<dbReference type="Proteomes" id="UP001365542">
    <property type="component" value="Unassembled WGS sequence"/>
</dbReference>
<evidence type="ECO:0000313" key="12">
    <source>
        <dbReference type="Proteomes" id="UP001365542"/>
    </source>
</evidence>
<dbReference type="PANTHER" id="PTHR43369:SF2">
    <property type="entry name" value="PHOSPHORIBOSYLGLYCINAMIDE FORMYLTRANSFERASE"/>
    <property type="match status" value="1"/>
</dbReference>
<gene>
    <name evidence="11" type="ORF">TWF694_004300</name>
</gene>
<dbReference type="PROSITE" id="PS00373">
    <property type="entry name" value="GART"/>
    <property type="match status" value="1"/>
</dbReference>
<keyword evidence="4" id="KW-0808">Transferase</keyword>
<evidence type="ECO:0000256" key="6">
    <source>
        <dbReference type="ARBA" id="ARBA00038440"/>
    </source>
</evidence>
<dbReference type="NCBIfam" id="TIGR00639">
    <property type="entry name" value="PurN"/>
    <property type="match status" value="1"/>
</dbReference>
<dbReference type="PANTHER" id="PTHR43369">
    <property type="entry name" value="PHOSPHORIBOSYLGLYCINAMIDE FORMYLTRANSFERASE"/>
    <property type="match status" value="1"/>
</dbReference>
<comment type="caution">
    <text evidence="11">The sequence shown here is derived from an EMBL/GenBank/DDBJ whole genome shotgun (WGS) entry which is preliminary data.</text>
</comment>
<evidence type="ECO:0000256" key="1">
    <source>
        <dbReference type="ARBA" id="ARBA00005054"/>
    </source>
</evidence>
<evidence type="ECO:0000256" key="5">
    <source>
        <dbReference type="ARBA" id="ARBA00022755"/>
    </source>
</evidence>
<sequence length="215" mass="23007">MASRIVVLISGSGSNLQALIDAASTPALPNGRIVHVISNRKAAYGLTRAANASPPIPTSYHGFPPYKTSHPEDPRGSYDADLAKIILNLPEAQYPDLIVCAGWMHILSPKFLEPIEGAGIPIINLHPALPGAFDGAGAIERAWEAFKSDQITETGVMIHYVIKEVDRGEPIVVKKVELKAGESLEDLTERIHAIEHVAIVEGAKLALEKKQTGGS</sequence>
<dbReference type="EC" id="2.1.2.2" evidence="2"/>
<evidence type="ECO:0000259" key="10">
    <source>
        <dbReference type="Pfam" id="PF00551"/>
    </source>
</evidence>
<dbReference type="GO" id="GO:0006189">
    <property type="term" value="P:'de novo' IMP biosynthetic process"/>
    <property type="evidence" value="ECO:0007669"/>
    <property type="project" value="InterPro"/>
</dbReference>
<evidence type="ECO:0000313" key="11">
    <source>
        <dbReference type="EMBL" id="KAK6529082.1"/>
    </source>
</evidence>
<comment type="similarity">
    <text evidence="6">Belongs to the GART family.</text>
</comment>
<evidence type="ECO:0000256" key="9">
    <source>
        <dbReference type="ARBA" id="ARBA00047664"/>
    </source>
</evidence>
<keyword evidence="12" id="KW-1185">Reference proteome</keyword>
<evidence type="ECO:0000256" key="3">
    <source>
        <dbReference type="ARBA" id="ARBA00022076"/>
    </source>
</evidence>
<keyword evidence="5" id="KW-0658">Purine biosynthesis</keyword>
<dbReference type="HAMAP" id="MF_01930">
    <property type="entry name" value="PurN"/>
    <property type="match status" value="1"/>
</dbReference>
<comment type="pathway">
    <text evidence="1">Purine metabolism; IMP biosynthesis via de novo pathway; N(2)-formyl-N(1)-(5-phospho-D-ribosyl)glycinamide from N(1)-(5-phospho-D-ribosyl)glycinamide (10-formyl THF route): step 1/1.</text>
</comment>
<feature type="domain" description="Formyl transferase N-terminal" evidence="10">
    <location>
        <begin position="4"/>
        <end position="201"/>
    </location>
</feature>
<organism evidence="11 12">
    <name type="scientific">Orbilia ellipsospora</name>
    <dbReference type="NCBI Taxonomy" id="2528407"/>
    <lineage>
        <taxon>Eukaryota</taxon>
        <taxon>Fungi</taxon>
        <taxon>Dikarya</taxon>
        <taxon>Ascomycota</taxon>
        <taxon>Pezizomycotina</taxon>
        <taxon>Orbiliomycetes</taxon>
        <taxon>Orbiliales</taxon>
        <taxon>Orbiliaceae</taxon>
        <taxon>Orbilia</taxon>
    </lineage>
</organism>
<proteinExistence type="inferred from homology"/>
<evidence type="ECO:0000256" key="7">
    <source>
        <dbReference type="ARBA" id="ARBA00041324"/>
    </source>
</evidence>
<dbReference type="AlphaFoldDB" id="A0AAV9X3N6"/>
<dbReference type="GO" id="GO:0005737">
    <property type="term" value="C:cytoplasm"/>
    <property type="evidence" value="ECO:0007669"/>
    <property type="project" value="TreeGrafter"/>
</dbReference>
<dbReference type="EMBL" id="JAVHJO010000014">
    <property type="protein sequence ID" value="KAK6529082.1"/>
    <property type="molecule type" value="Genomic_DNA"/>
</dbReference>
<dbReference type="InterPro" id="IPR002376">
    <property type="entry name" value="Formyl_transf_N"/>
</dbReference>
<dbReference type="CDD" id="cd08645">
    <property type="entry name" value="FMT_core_GART"/>
    <property type="match status" value="1"/>
</dbReference>
<evidence type="ECO:0000256" key="2">
    <source>
        <dbReference type="ARBA" id="ARBA00012254"/>
    </source>
</evidence>
<dbReference type="SUPFAM" id="SSF53328">
    <property type="entry name" value="Formyltransferase"/>
    <property type="match status" value="1"/>
</dbReference>
<name>A0AAV9X3N6_9PEZI</name>